<sequence length="171" mass="20400">MIKNKGFFIFWLGLLLIIMFVMFRTSGTPYKEQDIKPLLREYIHLSPTSLPHIAFTYDHTLVTTADPYDFIEFMIRKLGHVMEYMVLSFVVLHIFLQITIRRALPYFISFLLSFYFALSDEWHQSFVAGRTGHLIDVITFDLCGILLGLIIGYWLRPKRRMRKERDHNRYL</sequence>
<keyword evidence="1" id="KW-1133">Transmembrane helix</keyword>
<protein>
    <submittedName>
        <fullName evidence="3">VanZ family protein</fullName>
    </submittedName>
</protein>
<gene>
    <name evidence="3" type="ORF">ACFO4N_10710</name>
</gene>
<comment type="caution">
    <text evidence="3">The sequence shown here is derived from an EMBL/GenBank/DDBJ whole genome shotgun (WGS) entry which is preliminary data.</text>
</comment>
<organism evidence="3 4">
    <name type="scientific">Camelliibacillus cellulosilyticus</name>
    <dbReference type="NCBI Taxonomy" id="2174486"/>
    <lineage>
        <taxon>Bacteria</taxon>
        <taxon>Bacillati</taxon>
        <taxon>Bacillota</taxon>
        <taxon>Bacilli</taxon>
        <taxon>Bacillales</taxon>
        <taxon>Sporolactobacillaceae</taxon>
        <taxon>Camelliibacillus</taxon>
    </lineage>
</organism>
<dbReference type="Pfam" id="PF04892">
    <property type="entry name" value="VanZ"/>
    <property type="match status" value="1"/>
</dbReference>
<dbReference type="EMBL" id="JBHSFW010000006">
    <property type="protein sequence ID" value="MFC4619184.1"/>
    <property type="molecule type" value="Genomic_DNA"/>
</dbReference>
<dbReference type="NCBIfam" id="NF037970">
    <property type="entry name" value="vanZ_1"/>
    <property type="match status" value="1"/>
</dbReference>
<reference evidence="4" key="1">
    <citation type="journal article" date="2019" name="Int. J. Syst. Evol. Microbiol.">
        <title>The Global Catalogue of Microorganisms (GCM) 10K type strain sequencing project: providing services to taxonomists for standard genome sequencing and annotation.</title>
        <authorList>
            <consortium name="The Broad Institute Genomics Platform"/>
            <consortium name="The Broad Institute Genome Sequencing Center for Infectious Disease"/>
            <person name="Wu L."/>
            <person name="Ma J."/>
        </authorList>
    </citation>
    <scope>NUCLEOTIDE SEQUENCE [LARGE SCALE GENOMIC DNA]</scope>
    <source>
        <strain evidence="4">CGMCC 1.16306</strain>
    </source>
</reference>
<evidence type="ECO:0000256" key="1">
    <source>
        <dbReference type="SAM" id="Phobius"/>
    </source>
</evidence>
<keyword evidence="4" id="KW-1185">Reference proteome</keyword>
<evidence type="ECO:0000313" key="4">
    <source>
        <dbReference type="Proteomes" id="UP001596022"/>
    </source>
</evidence>
<proteinExistence type="predicted"/>
<dbReference type="InterPro" id="IPR006976">
    <property type="entry name" value="VanZ-like"/>
</dbReference>
<keyword evidence="1" id="KW-0472">Membrane</keyword>
<name>A0ABV9GLQ6_9BACL</name>
<feature type="transmembrane region" description="Helical" evidence="1">
    <location>
        <begin position="103"/>
        <end position="118"/>
    </location>
</feature>
<evidence type="ECO:0000259" key="2">
    <source>
        <dbReference type="Pfam" id="PF04892"/>
    </source>
</evidence>
<keyword evidence="1" id="KW-0812">Transmembrane</keyword>
<feature type="transmembrane region" description="Helical" evidence="1">
    <location>
        <begin position="78"/>
        <end position="96"/>
    </location>
</feature>
<dbReference type="PIRSF" id="PIRSF019083">
    <property type="entry name" value="UCP019083_VanZ"/>
    <property type="match status" value="1"/>
</dbReference>
<feature type="domain" description="VanZ-like" evidence="2">
    <location>
        <begin position="12"/>
        <end position="155"/>
    </location>
</feature>
<dbReference type="Proteomes" id="UP001596022">
    <property type="component" value="Unassembled WGS sequence"/>
</dbReference>
<evidence type="ECO:0000313" key="3">
    <source>
        <dbReference type="EMBL" id="MFC4619184.1"/>
    </source>
</evidence>
<dbReference type="RefSeq" id="WP_376846281.1">
    <property type="nucleotide sequence ID" value="NZ_JBHSFW010000006.1"/>
</dbReference>
<feature type="transmembrane region" description="Helical" evidence="1">
    <location>
        <begin position="138"/>
        <end position="155"/>
    </location>
</feature>
<feature type="transmembrane region" description="Helical" evidence="1">
    <location>
        <begin position="7"/>
        <end position="23"/>
    </location>
</feature>
<accession>A0ABV9GLQ6</accession>
<dbReference type="InterPro" id="IPR016747">
    <property type="entry name" value="Phosphotransbutyrylase"/>
</dbReference>